<organism evidence="6 7">
    <name type="scientific">Qiania dongpingensis</name>
    <dbReference type="NCBI Taxonomy" id="2763669"/>
    <lineage>
        <taxon>Bacteria</taxon>
        <taxon>Bacillati</taxon>
        <taxon>Bacillota</taxon>
        <taxon>Clostridia</taxon>
        <taxon>Lachnospirales</taxon>
        <taxon>Lachnospiraceae</taxon>
        <taxon>Qiania</taxon>
    </lineage>
</organism>
<dbReference type="GO" id="GO:0005524">
    <property type="term" value="F:ATP binding"/>
    <property type="evidence" value="ECO:0007669"/>
    <property type="project" value="UniProtKB-KW"/>
</dbReference>
<dbReference type="InterPro" id="IPR027417">
    <property type="entry name" value="P-loop_NTPase"/>
</dbReference>
<evidence type="ECO:0000256" key="3">
    <source>
        <dbReference type="ARBA" id="ARBA00022741"/>
    </source>
</evidence>
<keyword evidence="2" id="KW-0813">Transport</keyword>
<dbReference type="SUPFAM" id="SSF52540">
    <property type="entry name" value="P-loop containing nucleoside triphosphate hydrolases"/>
    <property type="match status" value="1"/>
</dbReference>
<evidence type="ECO:0000256" key="1">
    <source>
        <dbReference type="ARBA" id="ARBA00005417"/>
    </source>
</evidence>
<name>A0A7G9G3C5_9FIRM</name>
<dbReference type="GO" id="GO:0016887">
    <property type="term" value="F:ATP hydrolysis activity"/>
    <property type="evidence" value="ECO:0007669"/>
    <property type="project" value="InterPro"/>
</dbReference>
<dbReference type="PANTHER" id="PTHR24220:SF689">
    <property type="entry name" value="LIPOPROTEIN-RELEASING SYSTEM ATP-BINDING PROTEIN LOLD"/>
    <property type="match status" value="1"/>
</dbReference>
<keyword evidence="4 6" id="KW-0067">ATP-binding</keyword>
<evidence type="ECO:0000259" key="5">
    <source>
        <dbReference type="PROSITE" id="PS50893"/>
    </source>
</evidence>
<protein>
    <submittedName>
        <fullName evidence="6">ABC transporter ATP-binding protein</fullName>
    </submittedName>
</protein>
<keyword evidence="7" id="KW-1185">Reference proteome</keyword>
<accession>A0A7G9G3C5</accession>
<dbReference type="Proteomes" id="UP000515823">
    <property type="component" value="Chromosome"/>
</dbReference>
<dbReference type="GO" id="GO:0022857">
    <property type="term" value="F:transmembrane transporter activity"/>
    <property type="evidence" value="ECO:0007669"/>
    <property type="project" value="TreeGrafter"/>
</dbReference>
<dbReference type="PANTHER" id="PTHR24220">
    <property type="entry name" value="IMPORT ATP-BINDING PROTEIN"/>
    <property type="match status" value="1"/>
</dbReference>
<dbReference type="PROSITE" id="PS50893">
    <property type="entry name" value="ABC_TRANSPORTER_2"/>
    <property type="match status" value="1"/>
</dbReference>
<dbReference type="AlphaFoldDB" id="A0A7G9G3C5"/>
<evidence type="ECO:0000313" key="7">
    <source>
        <dbReference type="Proteomes" id="UP000515823"/>
    </source>
</evidence>
<dbReference type="Pfam" id="PF00005">
    <property type="entry name" value="ABC_tran"/>
    <property type="match status" value="1"/>
</dbReference>
<gene>
    <name evidence="6" type="ORF">H9Q78_12835</name>
</gene>
<keyword evidence="3" id="KW-0547">Nucleotide-binding</keyword>
<evidence type="ECO:0000313" key="6">
    <source>
        <dbReference type="EMBL" id="QNM05307.1"/>
    </source>
</evidence>
<dbReference type="SMART" id="SM00382">
    <property type="entry name" value="AAA"/>
    <property type="match status" value="1"/>
</dbReference>
<dbReference type="InterPro" id="IPR015854">
    <property type="entry name" value="ABC_transpr_LolD-like"/>
</dbReference>
<dbReference type="Gene3D" id="3.40.50.300">
    <property type="entry name" value="P-loop containing nucleotide triphosphate hydrolases"/>
    <property type="match status" value="1"/>
</dbReference>
<dbReference type="EMBL" id="CP060634">
    <property type="protein sequence ID" value="QNM05307.1"/>
    <property type="molecule type" value="Genomic_DNA"/>
</dbReference>
<feature type="domain" description="ABC transporter" evidence="5">
    <location>
        <begin position="6"/>
        <end position="244"/>
    </location>
</feature>
<dbReference type="InterPro" id="IPR017911">
    <property type="entry name" value="MacB-like_ATP-bd"/>
</dbReference>
<proteinExistence type="inferred from homology"/>
<evidence type="ECO:0000256" key="2">
    <source>
        <dbReference type="ARBA" id="ARBA00022448"/>
    </source>
</evidence>
<dbReference type="InterPro" id="IPR003593">
    <property type="entry name" value="AAA+_ATPase"/>
</dbReference>
<sequence length="252" mass="27657">MKKVLLQGRDICKSFAQNGETIPILNKVNMEVYEGDFTVIMGASGAGKSTLLYALSGMDSITSGEIEYRGKRISGLTEKEMARIRAKEFGFVFQQTHLVSNLTLFENIVVAGYVGGGRPRDVQQRASELLSRMHVDGAKDRLPSQTSGGEAQRAAIARAMIQGPGLIFADEPTGALNKSNSEEVLNLLSTLNSDGQSLLMVTHDVRAAIRGNRILYLEDGKILDEFTLPVYSAADARQRETQTTQWLSSLRW</sequence>
<dbReference type="RefSeq" id="WP_249302198.1">
    <property type="nucleotide sequence ID" value="NZ_CP060634.1"/>
</dbReference>
<dbReference type="CDD" id="cd03255">
    <property type="entry name" value="ABC_MJ0796_LolCDE_FtsE"/>
    <property type="match status" value="1"/>
</dbReference>
<comment type="similarity">
    <text evidence="1">Belongs to the ABC transporter superfamily.</text>
</comment>
<evidence type="ECO:0000256" key="4">
    <source>
        <dbReference type="ARBA" id="ARBA00022840"/>
    </source>
</evidence>
<dbReference type="KEGG" id="qdo:H9Q78_12835"/>
<reference evidence="6 7" key="1">
    <citation type="submission" date="2020-08" db="EMBL/GenBank/DDBJ databases">
        <authorList>
            <person name="Liu C."/>
            <person name="Sun Q."/>
        </authorList>
    </citation>
    <scope>NUCLEOTIDE SEQUENCE [LARGE SCALE GENOMIC DNA]</scope>
    <source>
        <strain evidence="6 7">NSJ-38</strain>
    </source>
</reference>
<dbReference type="InterPro" id="IPR003439">
    <property type="entry name" value="ABC_transporter-like_ATP-bd"/>
</dbReference>
<dbReference type="GO" id="GO:0005886">
    <property type="term" value="C:plasma membrane"/>
    <property type="evidence" value="ECO:0007669"/>
    <property type="project" value="TreeGrafter"/>
</dbReference>